<proteinExistence type="predicted"/>
<accession>A0A154ICZ7</accession>
<gene>
    <name evidence="1" type="ORF">A4A59_29550</name>
</gene>
<protein>
    <submittedName>
        <fullName evidence="1">Uncharacterized protein</fullName>
    </submittedName>
</protein>
<organism evidence="1">
    <name type="scientific">Rhizobium leguminosarum</name>
    <dbReference type="NCBI Taxonomy" id="384"/>
    <lineage>
        <taxon>Bacteria</taxon>
        <taxon>Pseudomonadati</taxon>
        <taxon>Pseudomonadota</taxon>
        <taxon>Alphaproteobacteria</taxon>
        <taxon>Hyphomicrobiales</taxon>
        <taxon>Rhizobiaceae</taxon>
        <taxon>Rhizobium/Agrobacterium group</taxon>
        <taxon>Rhizobium</taxon>
    </lineage>
</organism>
<comment type="caution">
    <text evidence="1">The sequence shown here is derived from an EMBL/GenBank/DDBJ whole genome shotgun (WGS) entry which is preliminary data.</text>
</comment>
<evidence type="ECO:0000313" key="1">
    <source>
        <dbReference type="EMBL" id="KZA97987.1"/>
    </source>
</evidence>
<name>A0A154ICZ7_RHILE</name>
<dbReference type="EMBL" id="LVYU01000128">
    <property type="protein sequence ID" value="KZA97987.1"/>
    <property type="molecule type" value="Genomic_DNA"/>
</dbReference>
<dbReference type="AlphaFoldDB" id="A0A154ICZ7"/>
<reference evidence="1" key="1">
    <citation type="submission" date="2016-03" db="EMBL/GenBank/DDBJ databases">
        <title>Microsymbionts genomes from the relict species Vavilovia formosa.</title>
        <authorList>
            <person name="Chirak E."/>
            <person name="Kimeklis A."/>
            <person name="Kopat V."/>
            <person name="Andronov E."/>
        </authorList>
    </citation>
    <scope>NUCLEOTIDE SEQUENCE [LARGE SCALE GENOMIC DNA]</scope>
    <source>
        <strain evidence="1">Vaf12</strain>
    </source>
</reference>
<sequence length="61" mass="7012">MDERGFPSIRRNRCGSQIMNQKPLLTNLLNRLPPLFRKVSLRTQKLSQLPGDPNPENHSSN</sequence>